<reference evidence="1" key="1">
    <citation type="submission" date="2020-05" db="EMBL/GenBank/DDBJ databases">
        <title>Phylogenomic resolution of chytrid fungi.</title>
        <authorList>
            <person name="Stajich J.E."/>
            <person name="Amses K."/>
            <person name="Simmons R."/>
            <person name="Seto K."/>
            <person name="Myers J."/>
            <person name="Bonds A."/>
            <person name="Quandt C.A."/>
            <person name="Barry K."/>
            <person name="Liu P."/>
            <person name="Grigoriev I."/>
            <person name="Longcore J.E."/>
            <person name="James T.Y."/>
        </authorList>
    </citation>
    <scope>NUCLEOTIDE SEQUENCE</scope>
    <source>
        <strain evidence="1">JEL0318</strain>
    </source>
</reference>
<name>A0AAD5SHP2_9FUNG</name>
<comment type="caution">
    <text evidence="1">The sequence shown here is derived from an EMBL/GenBank/DDBJ whole genome shotgun (WGS) entry which is preliminary data.</text>
</comment>
<organism evidence="1 2">
    <name type="scientific">Rhizophlyctis rosea</name>
    <dbReference type="NCBI Taxonomy" id="64517"/>
    <lineage>
        <taxon>Eukaryota</taxon>
        <taxon>Fungi</taxon>
        <taxon>Fungi incertae sedis</taxon>
        <taxon>Chytridiomycota</taxon>
        <taxon>Chytridiomycota incertae sedis</taxon>
        <taxon>Chytridiomycetes</taxon>
        <taxon>Rhizophlyctidales</taxon>
        <taxon>Rhizophlyctidaceae</taxon>
        <taxon>Rhizophlyctis</taxon>
    </lineage>
</organism>
<accession>A0AAD5SHP2</accession>
<gene>
    <name evidence="1" type="ORF">HK097_000736</name>
</gene>
<dbReference type="AlphaFoldDB" id="A0AAD5SHP2"/>
<evidence type="ECO:0000313" key="2">
    <source>
        <dbReference type="Proteomes" id="UP001212841"/>
    </source>
</evidence>
<dbReference type="EMBL" id="JADGJD010000114">
    <property type="protein sequence ID" value="KAJ3054811.1"/>
    <property type="molecule type" value="Genomic_DNA"/>
</dbReference>
<keyword evidence="2" id="KW-1185">Reference proteome</keyword>
<evidence type="ECO:0000313" key="1">
    <source>
        <dbReference type="EMBL" id="KAJ3054811.1"/>
    </source>
</evidence>
<sequence>MSEEIQSARYVISLAQDVLATSLCTLYQMHAISAAERTRRDEQAKQIVATRETCKLWLQFFPFVNDDIECDDLAETLPATMDTLLPKVKACVEAIAKLRDTDS</sequence>
<protein>
    <submittedName>
        <fullName evidence="1">Uncharacterized protein</fullName>
    </submittedName>
</protein>
<dbReference type="Proteomes" id="UP001212841">
    <property type="component" value="Unassembled WGS sequence"/>
</dbReference>
<proteinExistence type="predicted"/>